<evidence type="ECO:0000259" key="2">
    <source>
        <dbReference type="Pfam" id="PF23788"/>
    </source>
</evidence>
<dbReference type="OrthoDB" id="419432at2759"/>
<organism evidence="3">
    <name type="scientific">Aphanomyces astaci</name>
    <name type="common">Crayfish plague agent</name>
    <dbReference type="NCBI Taxonomy" id="112090"/>
    <lineage>
        <taxon>Eukaryota</taxon>
        <taxon>Sar</taxon>
        <taxon>Stramenopiles</taxon>
        <taxon>Oomycota</taxon>
        <taxon>Saprolegniomycetes</taxon>
        <taxon>Saprolegniales</taxon>
        <taxon>Verrucalvaceae</taxon>
        <taxon>Aphanomyces</taxon>
    </lineage>
</organism>
<gene>
    <name evidence="3" type="ORF">H257_00573</name>
</gene>
<dbReference type="GeneID" id="20802569"/>
<dbReference type="VEuPathDB" id="FungiDB:H257_00573"/>
<dbReference type="PANTHER" id="PTHR15000">
    <property type="entry name" value="ERYTHROID DIFFERENTIATION-RELATED FACTOR 1"/>
    <property type="match status" value="1"/>
</dbReference>
<dbReference type="RefSeq" id="XP_009821615.1">
    <property type="nucleotide sequence ID" value="XM_009823313.1"/>
</dbReference>
<evidence type="ECO:0000256" key="1">
    <source>
        <dbReference type="SAM" id="MobiDB-lite"/>
    </source>
</evidence>
<dbReference type="InterPro" id="IPR056582">
    <property type="entry name" value="EDRF1_N"/>
</dbReference>
<protein>
    <recommendedName>
        <fullName evidence="2">EDRF1 N-terminal domain-containing protein</fullName>
    </recommendedName>
</protein>
<dbReference type="AlphaFoldDB" id="W4HB22"/>
<feature type="region of interest" description="Disordered" evidence="1">
    <location>
        <begin position="144"/>
        <end position="174"/>
    </location>
</feature>
<evidence type="ECO:0000313" key="3">
    <source>
        <dbReference type="EMBL" id="ETV89215.1"/>
    </source>
</evidence>
<feature type="compositionally biased region" description="Pro residues" evidence="1">
    <location>
        <begin position="528"/>
        <end position="537"/>
    </location>
</feature>
<feature type="domain" description="EDRF1 N-terminal" evidence="2">
    <location>
        <begin position="273"/>
        <end position="429"/>
    </location>
</feature>
<feature type="region of interest" description="Disordered" evidence="1">
    <location>
        <begin position="40"/>
        <end position="70"/>
    </location>
</feature>
<name>W4HB22_APHAT</name>
<dbReference type="EMBL" id="KI913114">
    <property type="protein sequence ID" value="ETV89215.1"/>
    <property type="molecule type" value="Genomic_DNA"/>
</dbReference>
<dbReference type="Pfam" id="PF23788">
    <property type="entry name" value="EDRF1_N"/>
    <property type="match status" value="1"/>
</dbReference>
<feature type="compositionally biased region" description="Pro residues" evidence="1">
    <location>
        <begin position="159"/>
        <end position="174"/>
    </location>
</feature>
<proteinExistence type="predicted"/>
<dbReference type="GO" id="GO:0045893">
    <property type="term" value="P:positive regulation of DNA-templated transcription"/>
    <property type="evidence" value="ECO:0007669"/>
    <property type="project" value="TreeGrafter"/>
</dbReference>
<feature type="region of interest" description="Disordered" evidence="1">
    <location>
        <begin position="525"/>
        <end position="552"/>
    </location>
</feature>
<dbReference type="PANTHER" id="PTHR15000:SF1">
    <property type="entry name" value="ERYTHROID DIFFERENTIATION-RELATED FACTOR 1"/>
    <property type="match status" value="1"/>
</dbReference>
<accession>W4HB22</accession>
<reference evidence="3" key="1">
    <citation type="submission" date="2013-12" db="EMBL/GenBank/DDBJ databases">
        <title>The Genome Sequence of Aphanomyces astaci APO3.</title>
        <authorList>
            <consortium name="The Broad Institute Genomics Platform"/>
            <person name="Russ C."/>
            <person name="Tyler B."/>
            <person name="van West P."/>
            <person name="Dieguez-Uribeondo J."/>
            <person name="Young S.K."/>
            <person name="Zeng Q."/>
            <person name="Gargeya S."/>
            <person name="Fitzgerald M."/>
            <person name="Abouelleil A."/>
            <person name="Alvarado L."/>
            <person name="Chapman S.B."/>
            <person name="Gainer-Dewar J."/>
            <person name="Goldberg J."/>
            <person name="Griggs A."/>
            <person name="Gujja S."/>
            <person name="Hansen M."/>
            <person name="Howarth C."/>
            <person name="Imamovic A."/>
            <person name="Ireland A."/>
            <person name="Larimer J."/>
            <person name="McCowan C."/>
            <person name="Murphy C."/>
            <person name="Pearson M."/>
            <person name="Poon T.W."/>
            <person name="Priest M."/>
            <person name="Roberts A."/>
            <person name="Saif S."/>
            <person name="Shea T."/>
            <person name="Sykes S."/>
            <person name="Wortman J."/>
            <person name="Nusbaum C."/>
            <person name="Birren B."/>
        </authorList>
    </citation>
    <scope>NUCLEOTIDE SEQUENCE [LARGE SCALE GENOMIC DNA]</scope>
    <source>
        <strain evidence="3">APO3</strain>
    </source>
</reference>
<sequence length="1087" mass="120033">MTTRHLPAAMERRTSRMIPPLASMEIPLSDCLDLRKVALSPAPSHSPTEESYLAPGDDIHAQSSDSSSHTHVREVIAVPATSSDVSNEPSSTGVALHEYCQPRVDIVASVDAMKQVFSMPYNSTPKGIAVHRVGRRLVVGTSAESESQRISRRYKKTASPPPSTPVLTLTPPPPAVSAQNPFLVNNWDIHDDDRDEGMDHQLVTDPETGEIFLVCDDDPVPCLEDIAQTSVQRGLHDRFLHDAFSRVSFPLELTMTEHVPPSLLHLSSYQQLVRWQFNSMEMLLGSNTVIFKHKADDASENVDTPTSVTLYDRSTLNALACLDTWLDNVMNNLHQTAFCYHRDGHVQGYHMVRTEDLPFMQAPELFDAHAVFDNAQMILSFLQEHCVDEAQTYWVTKVSDKVHLFQLPTNVFTTADHTVGMLCFQLANSIATHDVRRAQRLYTKCIRMIDAKACPDVAAQACLALGTTFLRPHLVTSLPLRLLETASPHAMVNDLSAALDACEAFARQDGTPKIATLFEIAQRYLPTKKPPPPPPPSDDVRMDDQYPPPLLDDEAQEKEDFEQALVVFGLGMKWAQEVTATESSLVDSLSACYYVLAHFALHEADLGTALSHTHTLLALLPSYEYPQVTLLVAKLHLRLAATSSVDAHRTRFFATAQRTNDLKRLMTKQRAAVAAPAWVHMSETFATKWPAGDKELHLNVAVACAMHVGTSKATHQTLPLLSVGRDPVHDAFRATLRDAYVSQTRQFVVSGRLTKGARHAEQGLVLFSSTGDAAAAIEMRVLLGEIALRLATDSSGFHKAIGAFTRALSDLTSGSHEDVGNEWTHALQGHVLLLLRLAHAQHALYLQEWLSRKALRTVDDVGGWTAAQSAVRVELTKCLTCSQDALRLRPSCVKTRWRVADAHYLLACLYASHLGLQQHGTSPSVDAVQLMKTCEDHYAAALDALPLAFETCVHHLLLRLDAVKFLLSTGVKIEANATTPPSEAAPWRALMCLVQCAPLYSLPSGNDASLEDRQRVSMLLQGLFRLIEQQVHGCMKALIKLKHPRTDHLKDCYLTWIKHASSAPPKALLARALESLSQLPAVELMRP</sequence>